<dbReference type="AlphaFoldDB" id="A0A432CLY3"/>
<keyword evidence="2" id="KW-1185">Reference proteome</keyword>
<protein>
    <recommendedName>
        <fullName evidence="3">Outer membrane protein beta-barrel domain-containing protein</fullName>
    </recommendedName>
</protein>
<evidence type="ECO:0008006" key="3">
    <source>
        <dbReference type="Google" id="ProtNLM"/>
    </source>
</evidence>
<evidence type="ECO:0000313" key="1">
    <source>
        <dbReference type="EMBL" id="RTZ04344.1"/>
    </source>
</evidence>
<comment type="caution">
    <text evidence="1">The sequence shown here is derived from an EMBL/GenBank/DDBJ whole genome shotgun (WGS) entry which is preliminary data.</text>
</comment>
<organism evidence="1 2">
    <name type="scientific">Flavobacterium bomense</name>
    <dbReference type="NCBI Taxonomy" id="2497483"/>
    <lineage>
        <taxon>Bacteria</taxon>
        <taxon>Pseudomonadati</taxon>
        <taxon>Bacteroidota</taxon>
        <taxon>Flavobacteriia</taxon>
        <taxon>Flavobacteriales</taxon>
        <taxon>Flavobacteriaceae</taxon>
        <taxon>Flavobacterium</taxon>
    </lineage>
</organism>
<dbReference type="EMBL" id="RYDJ01000009">
    <property type="protein sequence ID" value="RTZ04344.1"/>
    <property type="molecule type" value="Genomic_DNA"/>
</dbReference>
<gene>
    <name evidence="1" type="ORF">EKL98_09145</name>
</gene>
<sequence length="185" mass="21106">MKNICVLFFLIQYNFLLSQDKMESTVSYLNMTSLSITKNTESYFSKFGKDDEKKSDGSSFDLNTIHGLVFWDFIALSTGISIDYNIKETFLSTPILLDIRVFSNQDRDNCLFAYLQTGKNIKWSDSFDGNGTSSKLGVGLIFADNEKISYYVDLFKKSKDIELIKHQNEGNYKITAFGLSFGIIF</sequence>
<dbReference type="Proteomes" id="UP000280825">
    <property type="component" value="Unassembled WGS sequence"/>
</dbReference>
<reference evidence="1 2" key="1">
    <citation type="submission" date="2018-12" db="EMBL/GenBank/DDBJ databases">
        <title>Flavobacterium sp. nov., isolated from glacier ice.</title>
        <authorList>
            <person name="Liu Q."/>
            <person name="Xin Y.-H."/>
        </authorList>
    </citation>
    <scope>NUCLEOTIDE SEQUENCE [LARGE SCALE GENOMIC DNA]</scope>
    <source>
        <strain evidence="1 2">RB1N8</strain>
    </source>
</reference>
<evidence type="ECO:0000313" key="2">
    <source>
        <dbReference type="Proteomes" id="UP000280825"/>
    </source>
</evidence>
<name>A0A432CLY3_9FLAO</name>
<proteinExistence type="predicted"/>
<accession>A0A432CLY3</accession>